<feature type="compositionally biased region" description="Basic and acidic residues" evidence="1">
    <location>
        <begin position="96"/>
        <end position="118"/>
    </location>
</feature>
<gene>
    <name evidence="4" type="ORF">SAMN05216586_10238</name>
</gene>
<evidence type="ECO:0000313" key="4">
    <source>
        <dbReference type="EMBL" id="SEF82680.1"/>
    </source>
</evidence>
<proteinExistence type="predicted"/>
<dbReference type="CDD" id="cd01029">
    <property type="entry name" value="TOPRIM_primases"/>
    <property type="match status" value="1"/>
</dbReference>
<comment type="caution">
    <text evidence="4">The sequence shown here is derived from an EMBL/GenBank/DDBJ whole genome shotgun (WGS) entry which is preliminary data.</text>
</comment>
<keyword evidence="5" id="KW-1185">Reference proteome</keyword>
<accession>A0AAQ1JP35</accession>
<dbReference type="EMBL" id="FNVE01000002">
    <property type="protein sequence ID" value="SEF82680.1"/>
    <property type="molecule type" value="Genomic_DNA"/>
</dbReference>
<evidence type="ECO:0000259" key="2">
    <source>
        <dbReference type="Pfam" id="PF08707"/>
    </source>
</evidence>
<dbReference type="AlphaFoldDB" id="A0AAQ1JP35"/>
<dbReference type="Pfam" id="PF08707">
    <property type="entry name" value="PriCT_2"/>
    <property type="match status" value="1"/>
</dbReference>
<evidence type="ECO:0000313" key="5">
    <source>
        <dbReference type="Proteomes" id="UP000243518"/>
    </source>
</evidence>
<reference evidence="4 5" key="1">
    <citation type="submission" date="2016-10" db="EMBL/GenBank/DDBJ databases">
        <authorList>
            <person name="Varghese N."/>
            <person name="Submissions S."/>
        </authorList>
    </citation>
    <scope>NUCLEOTIDE SEQUENCE [LARGE SCALE GENOMIC DNA]</scope>
    <source>
        <strain evidence="4 5">CECT 8317</strain>
    </source>
</reference>
<feature type="domain" description="Toprim" evidence="3">
    <location>
        <begin position="260"/>
        <end position="339"/>
    </location>
</feature>
<dbReference type="InterPro" id="IPR014819">
    <property type="entry name" value="PriCT_2"/>
</dbReference>
<organism evidence="4 5">
    <name type="scientific">Halopseudomonas aestusnigri</name>
    <dbReference type="NCBI Taxonomy" id="857252"/>
    <lineage>
        <taxon>Bacteria</taxon>
        <taxon>Pseudomonadati</taxon>
        <taxon>Pseudomonadota</taxon>
        <taxon>Gammaproteobacteria</taxon>
        <taxon>Pseudomonadales</taxon>
        <taxon>Pseudomonadaceae</taxon>
        <taxon>Halopseudomonas</taxon>
    </lineage>
</organism>
<dbReference type="Pfam" id="PF13362">
    <property type="entry name" value="Toprim_3"/>
    <property type="match status" value="1"/>
</dbReference>
<dbReference type="InterPro" id="IPR034154">
    <property type="entry name" value="TOPRIM_DnaG/twinkle"/>
</dbReference>
<dbReference type="InterPro" id="IPR006171">
    <property type="entry name" value="TOPRIM_dom"/>
</dbReference>
<feature type="region of interest" description="Disordered" evidence="1">
    <location>
        <begin position="89"/>
        <end position="118"/>
    </location>
</feature>
<sequence length="349" mass="38658">MADLPDITLDDLPGLLAHIDAHDRETWVQVAMGVKSEFGEAGFDDWNSWSQNGDSYKAADAKSVWKSCKRGKTGIGTVIHLAKERGWKPRKQSLTAEEKRRQRAEQEARRKQREAEVLADEERKATMQQQIQVATVRLLSEFTKARGKSAYLERKQAPAFGVRFVTQPVLMVTDDKRGVCEIWTGESIGQFFGALPKPTPDHLSFRKYGPGDILIPLADLDGTVWSHQSINGNGTKLFPKFARKQGCCHWVGRSDDMPVIALAEGYATACSVYQATQWPTIMCVDLGNMAHIARGIRERYPHAQLVIAGDDDPKANGDNPGRVLAEALALEFDAVAVFPVAPEQSREAA</sequence>
<evidence type="ECO:0000259" key="3">
    <source>
        <dbReference type="Pfam" id="PF13362"/>
    </source>
</evidence>
<protein>
    <submittedName>
        <fullName evidence="4">DNA primase/helicase</fullName>
    </submittedName>
</protein>
<dbReference type="Proteomes" id="UP000243518">
    <property type="component" value="Unassembled WGS sequence"/>
</dbReference>
<dbReference type="GO" id="GO:0016817">
    <property type="term" value="F:hydrolase activity, acting on acid anhydrides"/>
    <property type="evidence" value="ECO:0007669"/>
    <property type="project" value="InterPro"/>
</dbReference>
<feature type="domain" description="Primase C-terminal 2" evidence="2">
    <location>
        <begin position="17"/>
        <end position="82"/>
    </location>
</feature>
<name>A0AAQ1JP35_9GAMM</name>
<dbReference type="RefSeq" id="WP_088273978.1">
    <property type="nucleotide sequence ID" value="NZ_FNVE01000002.1"/>
</dbReference>
<evidence type="ECO:0000256" key="1">
    <source>
        <dbReference type="SAM" id="MobiDB-lite"/>
    </source>
</evidence>